<sequence length="249" mass="28415">MQFTILFSASKAMAKWLKLDAPRIPSPDGKRIGTQPLITNAQKICWQCHVIENRPRSGLYTVLAVEAFSRYTLIIPYPGRPRLEDLENEILRRWANELLNLMIVSGEIDEADVDVVIEKFLELDKPIDWVSNTDLSVQGHASDAGKWVTDTLYQDGGAALDDDRAIALGLHINQFKKKSKDANGKIEYFYPMERMLDDALFRFASGLAKDRYEQTRRGDFPNPFLPTLETINNEPMPSNVVQMANYRHK</sequence>
<dbReference type="InterPro" id="IPR053864">
    <property type="entry name" value="DUF6933"/>
</dbReference>
<name>A0AAW7XAH2_9GAMM</name>
<dbReference type="Proteomes" id="UP001169760">
    <property type="component" value="Unassembled WGS sequence"/>
</dbReference>
<evidence type="ECO:0000313" key="2">
    <source>
        <dbReference type="EMBL" id="MDO6423916.1"/>
    </source>
</evidence>
<dbReference type="Pfam" id="PF22016">
    <property type="entry name" value="DUF6933"/>
    <property type="match status" value="1"/>
</dbReference>
<protein>
    <recommendedName>
        <fullName evidence="1">DUF6933 domain-containing protein</fullName>
    </recommendedName>
</protein>
<dbReference type="EMBL" id="JAUOPB010000011">
    <property type="protein sequence ID" value="MDO6423916.1"/>
    <property type="molecule type" value="Genomic_DNA"/>
</dbReference>
<accession>A0AAW7XAH2</accession>
<proteinExistence type="predicted"/>
<comment type="caution">
    <text evidence="2">The sequence shown here is derived from an EMBL/GenBank/DDBJ whole genome shotgun (WGS) entry which is preliminary data.</text>
</comment>
<evidence type="ECO:0000259" key="1">
    <source>
        <dbReference type="Pfam" id="PF22016"/>
    </source>
</evidence>
<dbReference type="AlphaFoldDB" id="A0AAW7XAH2"/>
<dbReference type="RefSeq" id="WP_303493444.1">
    <property type="nucleotide sequence ID" value="NZ_JAUOPB010000011.1"/>
</dbReference>
<evidence type="ECO:0000313" key="3">
    <source>
        <dbReference type="Proteomes" id="UP001169760"/>
    </source>
</evidence>
<gene>
    <name evidence="2" type="ORF">Q4521_15640</name>
</gene>
<feature type="domain" description="DUF6933" evidence="1">
    <location>
        <begin position="41"/>
        <end position="193"/>
    </location>
</feature>
<reference evidence="2" key="1">
    <citation type="submission" date="2023-07" db="EMBL/GenBank/DDBJ databases">
        <title>Genome content predicts the carbon catabolic preferences of heterotrophic bacteria.</title>
        <authorList>
            <person name="Gralka M."/>
        </authorList>
    </citation>
    <scope>NUCLEOTIDE SEQUENCE</scope>
    <source>
        <strain evidence="2">I3M17_2</strain>
    </source>
</reference>
<organism evidence="2 3">
    <name type="scientific">Saccharophagus degradans</name>
    <dbReference type="NCBI Taxonomy" id="86304"/>
    <lineage>
        <taxon>Bacteria</taxon>
        <taxon>Pseudomonadati</taxon>
        <taxon>Pseudomonadota</taxon>
        <taxon>Gammaproteobacteria</taxon>
        <taxon>Cellvibrionales</taxon>
        <taxon>Cellvibrionaceae</taxon>
        <taxon>Saccharophagus</taxon>
    </lineage>
</organism>